<dbReference type="PANTHER" id="PTHR12419:SF10">
    <property type="entry name" value="DEUBIQUITINASE OTUD6B"/>
    <property type="match status" value="1"/>
</dbReference>
<dbReference type="AlphaFoldDB" id="A0AAN7U5Y2"/>
<accession>A0AAN7U5Y2</accession>
<comment type="caution">
    <text evidence="3">The sequence shown here is derived from an EMBL/GenBank/DDBJ whole genome shotgun (WGS) entry which is preliminary data.</text>
</comment>
<dbReference type="Gene3D" id="3.90.70.80">
    <property type="match status" value="1"/>
</dbReference>
<evidence type="ECO:0000313" key="3">
    <source>
        <dbReference type="EMBL" id="KAK5582612.1"/>
    </source>
</evidence>
<feature type="compositionally biased region" description="Basic and acidic residues" evidence="1">
    <location>
        <begin position="163"/>
        <end position="177"/>
    </location>
</feature>
<dbReference type="InterPro" id="IPR050704">
    <property type="entry name" value="Peptidase_C85-like"/>
</dbReference>
<reference evidence="3 4" key="1">
    <citation type="submission" date="2023-11" db="EMBL/GenBank/DDBJ databases">
        <title>Dfirmibasis_genome.</title>
        <authorList>
            <person name="Edelbroek B."/>
            <person name="Kjellin J."/>
            <person name="Jerlstrom-Hultqvist J."/>
            <person name="Soderbom F."/>
        </authorList>
    </citation>
    <scope>NUCLEOTIDE SEQUENCE [LARGE SCALE GENOMIC DNA]</scope>
    <source>
        <strain evidence="3 4">TNS-C-14</strain>
    </source>
</reference>
<feature type="compositionally biased region" description="Basic and acidic residues" evidence="1">
    <location>
        <begin position="64"/>
        <end position="81"/>
    </location>
</feature>
<gene>
    <name evidence="3" type="ORF">RB653_004197</name>
</gene>
<dbReference type="GO" id="GO:0004843">
    <property type="term" value="F:cysteine-type deubiquitinase activity"/>
    <property type="evidence" value="ECO:0007669"/>
    <property type="project" value="TreeGrafter"/>
</dbReference>
<keyword evidence="4" id="KW-1185">Reference proteome</keyword>
<dbReference type="PROSITE" id="PS50802">
    <property type="entry name" value="OTU"/>
    <property type="match status" value="1"/>
</dbReference>
<protein>
    <recommendedName>
        <fullName evidence="2">OTU domain-containing protein</fullName>
    </recommendedName>
</protein>
<dbReference type="Pfam" id="PF02338">
    <property type="entry name" value="OTU"/>
    <property type="match status" value="1"/>
</dbReference>
<dbReference type="EMBL" id="JAVFKY010000001">
    <property type="protein sequence ID" value="KAK5582612.1"/>
    <property type="molecule type" value="Genomic_DNA"/>
</dbReference>
<evidence type="ECO:0000259" key="2">
    <source>
        <dbReference type="PROSITE" id="PS50802"/>
    </source>
</evidence>
<evidence type="ECO:0000256" key="1">
    <source>
        <dbReference type="SAM" id="MobiDB-lite"/>
    </source>
</evidence>
<dbReference type="SUPFAM" id="SSF54001">
    <property type="entry name" value="Cysteine proteinases"/>
    <property type="match status" value="1"/>
</dbReference>
<dbReference type="PANTHER" id="PTHR12419">
    <property type="entry name" value="OTU DOMAIN CONTAINING PROTEIN"/>
    <property type="match status" value="1"/>
</dbReference>
<dbReference type="Proteomes" id="UP001344447">
    <property type="component" value="Unassembled WGS sequence"/>
</dbReference>
<organism evidence="3 4">
    <name type="scientific">Dictyostelium firmibasis</name>
    <dbReference type="NCBI Taxonomy" id="79012"/>
    <lineage>
        <taxon>Eukaryota</taxon>
        <taxon>Amoebozoa</taxon>
        <taxon>Evosea</taxon>
        <taxon>Eumycetozoa</taxon>
        <taxon>Dictyostelia</taxon>
        <taxon>Dictyosteliales</taxon>
        <taxon>Dictyosteliaceae</taxon>
        <taxon>Dictyostelium</taxon>
    </lineage>
</organism>
<dbReference type="GO" id="GO:0016579">
    <property type="term" value="P:protein deubiquitination"/>
    <property type="evidence" value="ECO:0007669"/>
    <property type="project" value="TreeGrafter"/>
</dbReference>
<sequence length="344" mass="40258">MGKKKTNKLVINLSDDENENENENNKTENINNDEKEDNNNNNNNTDKNNNHEESEEESEEEGEKVETKGKMIQRHKMEVKKLQQQIDKLNHAIPKKDKKAKSDLLEKTKKMEDELKKKHQQELEQFEKLNKTTQSIEELNLEQQQQQQQKQPSKAYLKKAQKLKQEEEKMKQLEEDRKNHVSKGVIEMNDFLAKLKPLNKTVKFISPDGDCLYQAITNQLLINKDINEEESKSYAKKLRTIASDYIKNNRDEFLPFIISEEEYSTSEDPIQEYCQEQVLTIGKWGGHIELKALSQSLKKVITIFNAYSNDIIIGEEFTNPIYLSYHRHAFTLGEHYNSVVPISN</sequence>
<evidence type="ECO:0000313" key="4">
    <source>
        <dbReference type="Proteomes" id="UP001344447"/>
    </source>
</evidence>
<dbReference type="InterPro" id="IPR003323">
    <property type="entry name" value="OTU_dom"/>
</dbReference>
<name>A0AAN7U5Y2_9MYCE</name>
<feature type="domain" description="OTU" evidence="2">
    <location>
        <begin position="200"/>
        <end position="342"/>
    </location>
</feature>
<dbReference type="FunFam" id="3.90.70.80:FF:000030">
    <property type="entry name" value="OTUBain deubiquitylating protease homolog"/>
    <property type="match status" value="1"/>
</dbReference>
<proteinExistence type="predicted"/>
<dbReference type="CDD" id="cd22748">
    <property type="entry name" value="OTU_OTUD6-like"/>
    <property type="match status" value="1"/>
</dbReference>
<feature type="compositionally biased region" description="Acidic residues" evidence="1">
    <location>
        <begin position="53"/>
        <end position="63"/>
    </location>
</feature>
<feature type="region of interest" description="Disordered" evidence="1">
    <location>
        <begin position="1"/>
        <end position="104"/>
    </location>
</feature>
<feature type="region of interest" description="Disordered" evidence="1">
    <location>
        <begin position="141"/>
        <end position="177"/>
    </location>
</feature>
<dbReference type="InterPro" id="IPR038765">
    <property type="entry name" value="Papain-like_cys_pep_sf"/>
</dbReference>